<dbReference type="AlphaFoldDB" id="A0A2I0JYY5"/>
<keyword evidence="3" id="KW-1185">Reference proteome</keyword>
<evidence type="ECO:0000256" key="1">
    <source>
        <dbReference type="SAM" id="MobiDB-lite"/>
    </source>
</evidence>
<accession>A0A2I0JYY5</accession>
<proteinExistence type="predicted"/>
<evidence type="ECO:0000313" key="3">
    <source>
        <dbReference type="Proteomes" id="UP000233551"/>
    </source>
</evidence>
<evidence type="ECO:0000313" key="2">
    <source>
        <dbReference type="EMBL" id="PKI61040.1"/>
    </source>
</evidence>
<name>A0A2I0JYY5_PUNGR</name>
<feature type="compositionally biased region" description="Low complexity" evidence="1">
    <location>
        <begin position="1"/>
        <end position="13"/>
    </location>
</feature>
<reference evidence="2 3" key="1">
    <citation type="submission" date="2017-11" db="EMBL/GenBank/DDBJ databases">
        <title>De-novo sequencing of pomegranate (Punica granatum L.) genome.</title>
        <authorList>
            <person name="Akparov Z."/>
            <person name="Amiraslanov A."/>
            <person name="Hajiyeva S."/>
            <person name="Abbasov M."/>
            <person name="Kaur K."/>
            <person name="Hamwieh A."/>
            <person name="Solovyev V."/>
            <person name="Salamov A."/>
            <person name="Braich B."/>
            <person name="Kosarev P."/>
            <person name="Mahmoud A."/>
            <person name="Hajiyev E."/>
            <person name="Babayeva S."/>
            <person name="Izzatullayeva V."/>
            <person name="Mammadov A."/>
            <person name="Mammadov A."/>
            <person name="Sharifova S."/>
            <person name="Ojaghi J."/>
            <person name="Eynullazada K."/>
            <person name="Bayramov B."/>
            <person name="Abdulazimova A."/>
            <person name="Shahmuradov I."/>
        </authorList>
    </citation>
    <scope>NUCLEOTIDE SEQUENCE [LARGE SCALE GENOMIC DNA]</scope>
    <source>
        <strain evidence="3">cv. AG2017</strain>
        <tissue evidence="2">Leaf</tissue>
    </source>
</reference>
<dbReference type="EMBL" id="PGOL01001086">
    <property type="protein sequence ID" value="PKI61040.1"/>
    <property type="molecule type" value="Genomic_DNA"/>
</dbReference>
<comment type="caution">
    <text evidence="2">The sequence shown here is derived from an EMBL/GenBank/DDBJ whole genome shotgun (WGS) entry which is preliminary data.</text>
</comment>
<sequence>MGTGSSPAAASARPRPHHQPIPSLTPRSGLDSNAELFSTSASRQVESSRLGLRPTTTGARNLYALAFNPNRLEFPRLGLRSTTTGLRSLYALTLSPDLLEFPHLGLRLITTSSRNLYALTLNPDRLEFSRLGLRPTMTGSRHLYALALSPNMLEFSRLGHRQNTIGSRNLYALAFSPDRLESTRLGLRPTTTGPRHLHALAFSSDKARITSPMDIVRRQWARQSSCCSHRLDERNSPRTTTPLTGSSILALSLHPIGSSDLALDNDTAYGLEYPLPFTLSLLAQGMKLASDDDTAYGLKYPHPLTPSYRLEQTRFGRHCLRA</sequence>
<dbReference type="Proteomes" id="UP000233551">
    <property type="component" value="Unassembled WGS sequence"/>
</dbReference>
<gene>
    <name evidence="2" type="ORF">CRG98_018561</name>
</gene>
<organism evidence="2 3">
    <name type="scientific">Punica granatum</name>
    <name type="common">Pomegranate</name>
    <dbReference type="NCBI Taxonomy" id="22663"/>
    <lineage>
        <taxon>Eukaryota</taxon>
        <taxon>Viridiplantae</taxon>
        <taxon>Streptophyta</taxon>
        <taxon>Embryophyta</taxon>
        <taxon>Tracheophyta</taxon>
        <taxon>Spermatophyta</taxon>
        <taxon>Magnoliopsida</taxon>
        <taxon>eudicotyledons</taxon>
        <taxon>Gunneridae</taxon>
        <taxon>Pentapetalae</taxon>
        <taxon>rosids</taxon>
        <taxon>malvids</taxon>
        <taxon>Myrtales</taxon>
        <taxon>Lythraceae</taxon>
        <taxon>Punica</taxon>
    </lineage>
</organism>
<feature type="region of interest" description="Disordered" evidence="1">
    <location>
        <begin position="1"/>
        <end position="32"/>
    </location>
</feature>
<protein>
    <submittedName>
        <fullName evidence="2">Uncharacterized protein</fullName>
    </submittedName>
</protein>